<keyword evidence="9 19" id="KW-0653">Protein transport</keyword>
<dbReference type="Proteomes" id="UP000005408">
    <property type="component" value="Unassembled WGS sequence"/>
</dbReference>
<organism evidence="20 21">
    <name type="scientific">Magallana gigas</name>
    <name type="common">Pacific oyster</name>
    <name type="synonym">Crassostrea gigas</name>
    <dbReference type="NCBI Taxonomy" id="29159"/>
    <lineage>
        <taxon>Eukaryota</taxon>
        <taxon>Metazoa</taxon>
        <taxon>Spiralia</taxon>
        <taxon>Lophotrochozoa</taxon>
        <taxon>Mollusca</taxon>
        <taxon>Bivalvia</taxon>
        <taxon>Autobranchia</taxon>
        <taxon>Pteriomorphia</taxon>
        <taxon>Ostreida</taxon>
        <taxon>Ostreoidea</taxon>
        <taxon>Ostreidae</taxon>
        <taxon>Magallana</taxon>
    </lineage>
</organism>
<dbReference type="GO" id="GO:0046872">
    <property type="term" value="F:metal ion binding"/>
    <property type="evidence" value="ECO:0007669"/>
    <property type="project" value="UniProtKB-KW"/>
</dbReference>
<feature type="binding site" evidence="15">
    <location>
        <position position="27"/>
    </location>
    <ligand>
        <name>Mg(2+)</name>
        <dbReference type="ChEBI" id="CHEBI:18420"/>
    </ligand>
</feature>
<dbReference type="InterPro" id="IPR005225">
    <property type="entry name" value="Small_GTP-bd"/>
</dbReference>
<evidence type="ECO:0000256" key="1">
    <source>
        <dbReference type="ARBA" id="ARBA00004406"/>
    </source>
</evidence>
<evidence type="ECO:0000256" key="7">
    <source>
        <dbReference type="ARBA" id="ARBA00022824"/>
    </source>
</evidence>
<feature type="binding site" evidence="16">
    <location>
        <position position="33"/>
    </location>
    <ligand>
        <name>GTP</name>
        <dbReference type="ChEBI" id="CHEBI:37565"/>
    </ligand>
</feature>
<dbReference type="InterPro" id="IPR027417">
    <property type="entry name" value="P-loop_NTPase"/>
</dbReference>
<dbReference type="InterPro" id="IPR006689">
    <property type="entry name" value="Small_GTPase_ARF/SAR"/>
</dbReference>
<evidence type="ECO:0000256" key="6">
    <source>
        <dbReference type="ARBA" id="ARBA00022801"/>
    </source>
</evidence>
<dbReference type="EC" id="3.6.5.2" evidence="3"/>
<evidence type="ECO:0000256" key="12">
    <source>
        <dbReference type="ARBA" id="ARBA00023136"/>
    </source>
</evidence>
<keyword evidence="10 19" id="KW-0333">Golgi apparatus</keyword>
<feature type="binding site" evidence="16">
    <location>
        <position position="127"/>
    </location>
    <ligand>
        <name>GTP</name>
        <dbReference type="ChEBI" id="CHEBI:37565"/>
    </ligand>
</feature>
<keyword evidence="6" id="KW-0378">Hydrolase</keyword>
<proteinExistence type="inferred from homology"/>
<dbReference type="OrthoDB" id="15478at2759"/>
<keyword evidence="5 16" id="KW-0547">Nucleotide-binding</keyword>
<evidence type="ECO:0000256" key="11">
    <source>
        <dbReference type="ARBA" id="ARBA00023134"/>
    </source>
</evidence>
<keyword evidence="4 19" id="KW-0813">Transport</keyword>
<feature type="binding site" evidence="16">
    <location>
        <position position="31"/>
    </location>
    <ligand>
        <name>GTP</name>
        <dbReference type="ChEBI" id="CHEBI:37565"/>
    </ligand>
</feature>
<dbReference type="GO" id="GO:0006886">
    <property type="term" value="P:intracellular protein transport"/>
    <property type="evidence" value="ECO:0007669"/>
    <property type="project" value="InterPro"/>
</dbReference>
<dbReference type="Gene3D" id="3.40.50.300">
    <property type="entry name" value="P-loop containing nucleotide triphosphate hydrolases"/>
    <property type="match status" value="1"/>
</dbReference>
<evidence type="ECO:0000313" key="20">
    <source>
        <dbReference type="EnsemblMetazoa" id="G2378.1:cds"/>
    </source>
</evidence>
<evidence type="ECO:0000256" key="17">
    <source>
        <dbReference type="PIRSR" id="PIRSR606689-1"/>
    </source>
</evidence>
<dbReference type="GO" id="GO:0016192">
    <property type="term" value="P:vesicle-mediated transport"/>
    <property type="evidence" value="ECO:0007669"/>
    <property type="project" value="UniProtKB-KW"/>
</dbReference>
<dbReference type="GO" id="GO:0005789">
    <property type="term" value="C:endoplasmic reticulum membrane"/>
    <property type="evidence" value="ECO:0007669"/>
    <property type="project" value="UniProtKB-SubCell"/>
</dbReference>
<evidence type="ECO:0000256" key="10">
    <source>
        <dbReference type="ARBA" id="ARBA00023034"/>
    </source>
</evidence>
<accession>A0A8W8KJR3</accession>
<evidence type="ECO:0000256" key="4">
    <source>
        <dbReference type="ARBA" id="ARBA00022448"/>
    </source>
</evidence>
<comment type="similarity">
    <text evidence="2 19">Belongs to the small GTPase superfamily. SAR1 family.</text>
</comment>
<evidence type="ECO:0000256" key="15">
    <source>
        <dbReference type="PIRSR" id="PIRSR606687-1"/>
    </source>
</evidence>
<dbReference type="OMA" id="NINFTAY"/>
<sequence length="187" mass="21321">MFLNWIWDILFYFGFYKRAKLMIVGLDNAGKSTMLSLLKHGKLVQHSPTARPVSEEMTLGGITFTAYDLGGHEMARRLWKDYMPAMNAVVFIVDTSDKIRISEAKTQLKGILESELPIDVPVVILGNKTDKPGCYGRVELLESLEIQEDVQKYGENNQQGRQCQLFMTSMLYRQGYGDAFRWLAAQL</sequence>
<keyword evidence="15" id="KW-0460">Magnesium</keyword>
<dbReference type="GO" id="GO:0003925">
    <property type="term" value="F:G protein activity"/>
    <property type="evidence" value="ECO:0007669"/>
    <property type="project" value="UniProtKB-EC"/>
</dbReference>
<dbReference type="InterPro" id="IPR006687">
    <property type="entry name" value="Small_GTPase_SAR1"/>
</dbReference>
<dbReference type="PROSITE" id="PS51422">
    <property type="entry name" value="SAR1"/>
    <property type="match status" value="1"/>
</dbReference>
<dbReference type="SMART" id="SM00178">
    <property type="entry name" value="SAR"/>
    <property type="match status" value="1"/>
</dbReference>
<keyword evidence="11 17" id="KW-0342">GTP-binding</keyword>
<dbReference type="PRINTS" id="PR00328">
    <property type="entry name" value="SAR1GTPBP"/>
</dbReference>
<keyword evidence="8 19" id="KW-0931">ER-Golgi transport</keyword>
<feature type="binding site" evidence="16">
    <location>
        <position position="171"/>
    </location>
    <ligand>
        <name>GTP</name>
        <dbReference type="ChEBI" id="CHEBI:37565"/>
    </ligand>
</feature>
<feature type="binding site" evidence="18">
    <location>
        <position position="49"/>
    </location>
    <ligand>
        <name>Mg(2+)</name>
        <dbReference type="ChEBI" id="CHEBI:18420"/>
    </ligand>
</feature>
<evidence type="ECO:0000256" key="3">
    <source>
        <dbReference type="ARBA" id="ARBA00011984"/>
    </source>
</evidence>
<keyword evidence="21" id="KW-1185">Reference proteome</keyword>
<protein>
    <recommendedName>
        <fullName evidence="3">small monomeric GTPase</fullName>
        <ecNumber evidence="3">3.6.5.2</ecNumber>
    </recommendedName>
</protein>
<keyword evidence="15" id="KW-0479">Metal-binding</keyword>
<evidence type="ECO:0000256" key="16">
    <source>
        <dbReference type="PIRSR" id="PIRSR606687-2"/>
    </source>
</evidence>
<keyword evidence="12" id="KW-0472">Membrane</keyword>
<name>A0A8W8KJR3_MAGGI</name>
<dbReference type="GO" id="GO:0032580">
    <property type="term" value="C:Golgi cisterna membrane"/>
    <property type="evidence" value="ECO:0007669"/>
    <property type="project" value="UniProtKB-SubCell"/>
</dbReference>
<feature type="binding site" evidence="17">
    <location>
        <begin position="127"/>
        <end position="130"/>
    </location>
    <ligand>
        <name>GTP</name>
        <dbReference type="ChEBI" id="CHEBI:37565"/>
    </ligand>
</feature>
<feature type="binding site" evidence="17">
    <location>
        <begin position="25"/>
        <end position="32"/>
    </location>
    <ligand>
        <name>GTP</name>
        <dbReference type="ChEBI" id="CHEBI:37565"/>
    </ligand>
</feature>
<comment type="subcellular location">
    <subcellularLocation>
        <location evidence="1">Endoplasmic reticulum membrane</location>
        <topology evidence="1">Peripheral membrane protein</topology>
    </subcellularLocation>
    <subcellularLocation>
        <location evidence="13">Golgi apparatus</location>
        <location evidence="13">Golgi stack membrane</location>
        <topology evidence="13">Peripheral membrane protein</topology>
    </subcellularLocation>
</comment>
<dbReference type="GO" id="GO:0005525">
    <property type="term" value="F:GTP binding"/>
    <property type="evidence" value="ECO:0007669"/>
    <property type="project" value="UniProtKB-KW"/>
</dbReference>
<evidence type="ECO:0000313" key="21">
    <source>
        <dbReference type="Proteomes" id="UP000005408"/>
    </source>
</evidence>
<keyword evidence="7 19" id="KW-0256">Endoplasmic reticulum</keyword>
<feature type="binding site" evidence="16">
    <location>
        <position position="30"/>
    </location>
    <ligand>
        <name>GTP</name>
        <dbReference type="ChEBI" id="CHEBI:37565"/>
    </ligand>
</feature>
<feature type="binding site" evidence="16">
    <location>
        <position position="128"/>
    </location>
    <ligand>
        <name>GTP</name>
        <dbReference type="ChEBI" id="CHEBI:37565"/>
    </ligand>
</feature>
<comment type="catalytic activity">
    <reaction evidence="14">
        <text>GTP + H2O = GDP + phosphate + H(+)</text>
        <dbReference type="Rhea" id="RHEA:19669"/>
        <dbReference type="ChEBI" id="CHEBI:15377"/>
        <dbReference type="ChEBI" id="CHEBI:15378"/>
        <dbReference type="ChEBI" id="CHEBI:37565"/>
        <dbReference type="ChEBI" id="CHEBI:43474"/>
        <dbReference type="ChEBI" id="CHEBI:58189"/>
        <dbReference type="EC" id="3.6.5.2"/>
    </reaction>
    <physiologicalReaction direction="left-to-right" evidence="14">
        <dbReference type="Rhea" id="RHEA:19670"/>
    </physiologicalReaction>
</comment>
<feature type="binding site" evidence="18">
    <location>
        <position position="32"/>
    </location>
    <ligand>
        <name>Mg(2+)</name>
        <dbReference type="ChEBI" id="CHEBI:18420"/>
    </ligand>
</feature>
<dbReference type="AlphaFoldDB" id="A0A8W8KJR3"/>
<dbReference type="PROSITE" id="PS51417">
    <property type="entry name" value="ARF"/>
    <property type="match status" value="1"/>
</dbReference>
<dbReference type="NCBIfam" id="TIGR00231">
    <property type="entry name" value="small_GTP"/>
    <property type="match status" value="1"/>
</dbReference>
<evidence type="ECO:0000256" key="5">
    <source>
        <dbReference type="ARBA" id="ARBA00022741"/>
    </source>
</evidence>
<reference evidence="20" key="1">
    <citation type="submission" date="2022-08" db="UniProtKB">
        <authorList>
            <consortium name="EnsemblMetazoa"/>
        </authorList>
    </citation>
    <scope>IDENTIFICATION</scope>
    <source>
        <strain evidence="20">05x7-T-G4-1.051#20</strain>
    </source>
</reference>
<evidence type="ECO:0000256" key="14">
    <source>
        <dbReference type="ARBA" id="ARBA00047660"/>
    </source>
</evidence>
<dbReference type="Pfam" id="PF00025">
    <property type="entry name" value="Arf"/>
    <property type="match status" value="1"/>
</dbReference>
<evidence type="ECO:0000256" key="8">
    <source>
        <dbReference type="ARBA" id="ARBA00022892"/>
    </source>
</evidence>
<evidence type="ECO:0000256" key="19">
    <source>
        <dbReference type="RuleBase" id="RU003926"/>
    </source>
</evidence>
<feature type="binding site" evidence="17">
    <location>
        <position position="71"/>
    </location>
    <ligand>
        <name>GTP</name>
        <dbReference type="ChEBI" id="CHEBI:37565"/>
    </ligand>
</feature>
<dbReference type="SUPFAM" id="SSF52540">
    <property type="entry name" value="P-loop containing nucleoside triphosphate hydrolases"/>
    <property type="match status" value="1"/>
</dbReference>
<dbReference type="FunFam" id="3.40.50.300:FF:000161">
    <property type="entry name" value="Small COPII coat GTPase"/>
    <property type="match status" value="1"/>
</dbReference>
<evidence type="ECO:0000256" key="9">
    <source>
        <dbReference type="ARBA" id="ARBA00022927"/>
    </source>
</evidence>
<feature type="binding site" evidence="16">
    <location>
        <position position="28"/>
    </location>
    <ligand>
        <name>GTP</name>
        <dbReference type="ChEBI" id="CHEBI:37565"/>
    </ligand>
</feature>
<evidence type="ECO:0000256" key="18">
    <source>
        <dbReference type="PIRSR" id="PIRSR606689-2"/>
    </source>
</evidence>
<dbReference type="PANTHER" id="PTHR45684">
    <property type="entry name" value="RE74312P"/>
    <property type="match status" value="1"/>
</dbReference>
<evidence type="ECO:0000256" key="13">
    <source>
        <dbReference type="ARBA" id="ARBA00037843"/>
    </source>
</evidence>
<feature type="binding site" evidence="16">
    <location>
        <position position="130"/>
    </location>
    <ligand>
        <name>GTP</name>
        <dbReference type="ChEBI" id="CHEBI:37565"/>
    </ligand>
</feature>
<evidence type="ECO:0000256" key="2">
    <source>
        <dbReference type="ARBA" id="ARBA00007507"/>
    </source>
</evidence>
<dbReference type="EnsemblMetazoa" id="G2378.1">
    <property type="protein sequence ID" value="G2378.1:cds"/>
    <property type="gene ID" value="G2378"/>
</dbReference>
<dbReference type="SMART" id="SM00177">
    <property type="entry name" value="ARF"/>
    <property type="match status" value="1"/>
</dbReference>